<feature type="region of interest" description="Disordered" evidence="1">
    <location>
        <begin position="63"/>
        <end position="86"/>
    </location>
</feature>
<dbReference type="OrthoDB" id="3830620at2"/>
<evidence type="ECO:0000313" key="4">
    <source>
        <dbReference type="Proteomes" id="UP000199323"/>
    </source>
</evidence>
<evidence type="ECO:0000256" key="2">
    <source>
        <dbReference type="SAM" id="Phobius"/>
    </source>
</evidence>
<name>A0A1I2LWC5_9ACTN</name>
<sequence length="86" mass="9151">MGGVNASHGLNTLVPLASGELNQDKVTPGLLGFVIFAAIAIGLWLLMKNMGKQMKRIDFVEEPEKAPARAEDERAPAPAPKEDVAP</sequence>
<protein>
    <submittedName>
        <fullName evidence="3">Uncharacterized protein</fullName>
    </submittedName>
</protein>
<dbReference type="STRING" id="380248.SAMN05216251_13036"/>
<accession>A0A1I2LWC5</accession>
<dbReference type="AlphaFoldDB" id="A0A1I2LWC5"/>
<keyword evidence="4" id="KW-1185">Reference proteome</keyword>
<feature type="transmembrane region" description="Helical" evidence="2">
    <location>
        <begin position="26"/>
        <end position="46"/>
    </location>
</feature>
<organism evidence="3 4">
    <name type="scientific">Actinacidiphila alni</name>
    <dbReference type="NCBI Taxonomy" id="380248"/>
    <lineage>
        <taxon>Bacteria</taxon>
        <taxon>Bacillati</taxon>
        <taxon>Actinomycetota</taxon>
        <taxon>Actinomycetes</taxon>
        <taxon>Kitasatosporales</taxon>
        <taxon>Streptomycetaceae</taxon>
        <taxon>Actinacidiphila</taxon>
    </lineage>
</organism>
<keyword evidence="2" id="KW-1133">Transmembrane helix</keyword>
<reference evidence="3 4" key="1">
    <citation type="submission" date="2016-10" db="EMBL/GenBank/DDBJ databases">
        <authorList>
            <person name="de Groot N.N."/>
        </authorList>
    </citation>
    <scope>NUCLEOTIDE SEQUENCE [LARGE SCALE GENOMIC DNA]</scope>
    <source>
        <strain evidence="3 4">CGMCC 4.3510</strain>
    </source>
</reference>
<evidence type="ECO:0000313" key="3">
    <source>
        <dbReference type="EMBL" id="SFF81281.1"/>
    </source>
</evidence>
<keyword evidence="2" id="KW-0472">Membrane</keyword>
<dbReference type="EMBL" id="FONG01000030">
    <property type="protein sequence ID" value="SFF81281.1"/>
    <property type="molecule type" value="Genomic_DNA"/>
</dbReference>
<proteinExistence type="predicted"/>
<dbReference type="Proteomes" id="UP000199323">
    <property type="component" value="Unassembled WGS sequence"/>
</dbReference>
<dbReference type="RefSeq" id="WP_093717444.1">
    <property type="nucleotide sequence ID" value="NZ_FONG01000030.1"/>
</dbReference>
<evidence type="ECO:0000256" key="1">
    <source>
        <dbReference type="SAM" id="MobiDB-lite"/>
    </source>
</evidence>
<gene>
    <name evidence="3" type="ORF">SAMN05216251_13036</name>
</gene>
<keyword evidence="2" id="KW-0812">Transmembrane</keyword>